<feature type="signal peptide" evidence="2">
    <location>
        <begin position="1"/>
        <end position="22"/>
    </location>
</feature>
<evidence type="ECO:0000256" key="2">
    <source>
        <dbReference type="SAM" id="SignalP"/>
    </source>
</evidence>
<evidence type="ECO:0000313" key="4">
    <source>
        <dbReference type="EMBL" id="CAJ1959938.1"/>
    </source>
</evidence>
<gene>
    <name evidence="4" type="ORF">CYCCA115_LOCUS18355</name>
</gene>
<dbReference type="PANTHER" id="PTHR13802">
    <property type="entry name" value="MUCIN 4-RELATED"/>
    <property type="match status" value="1"/>
</dbReference>
<name>A0AAD2G263_9STRA</name>
<evidence type="ECO:0000256" key="1">
    <source>
        <dbReference type="SAM" id="MobiDB-lite"/>
    </source>
</evidence>
<reference evidence="4" key="1">
    <citation type="submission" date="2023-08" db="EMBL/GenBank/DDBJ databases">
        <authorList>
            <person name="Audoor S."/>
            <person name="Bilcke G."/>
        </authorList>
    </citation>
    <scope>NUCLEOTIDE SEQUENCE</scope>
</reference>
<proteinExistence type="predicted"/>
<dbReference type="Proteomes" id="UP001295423">
    <property type="component" value="Unassembled WGS sequence"/>
</dbReference>
<dbReference type="SMART" id="SM00216">
    <property type="entry name" value="VWD"/>
    <property type="match status" value="1"/>
</dbReference>
<dbReference type="InterPro" id="IPR051495">
    <property type="entry name" value="Epithelial_Barrier/Signaling"/>
</dbReference>
<evidence type="ECO:0000313" key="5">
    <source>
        <dbReference type="Proteomes" id="UP001295423"/>
    </source>
</evidence>
<sequence length="908" mass="98022">MPLKYLHTLSFLLLAFPELVCGDGLRRPKSFVLQDEGEVNFGVDNGFRNGALSNFENTQSRQRAMQDSSLEYCRPPNGEFDILDQVLNTNTSDVSQFLVDGTNAIPELAEFMEAVRSKLDDYVSDSTILDVMTGPTIIISNRTDVDTRRELLEWSDECEDAMIVLFVDIVFLILAFVGLPRSAATRIVAQALVRKALQRSGSGALANLYVTVIDLGEVLNIGAYTKIMTEGLALLAANVGVKEILVDALENLTFWGRILLGGSIIVELVALFTPAGYLNLIKTVSRLFAGASVGSSAIDAKRKCQEKPSSTPSITPSLEPSFSPTEFDHQAEFDAAAACLLNPCCQNVLNCDRAGEFGDPNIRTFDNLRYAFQGKGEYVLFSSASIGAQVQGRFEKSGERVSVATGFAATAGSFGPSVEISIDPTDNAKVLVLVDRFIVAVSDNLYVDQYTVVTVSNDVYTVFFKASKMSIIARYRRSSFRHFDIEVRLPPSFPRTDVVGLYGSPDGNPTNEWVAANGTTLPIDLSGEAIYAYGTTEWCIRQVSQSLFSYTEENDFGFYSGCDDPYPGVVDTSTASQELRELCGADEACLVEGIEFGLEAAQQLLETEVELGGSSINTSFRAAPSNVTVGIAANIALTVNLTASSEADISNIEEFAVYGFNGQTFERNSTFTVTLRDVGSGVGEDTFAGDKIFSNLLAVSANFAGQEYSFQAVPRIAGSLVFGSPFVFTALNAVQGYSQQSGIGGIVVDTENFWQVGSVDGLQLVIQYSWPLDQRDLDSGTSFLNRKVGYGCVGGGQHMSYSGDNTGAGGTETARIDLGQSFEENEWTDQIPVELHAHWYSNRGSGPATVTVFTEKELPDGSVAAGPRTFSFPINPTSATGCSSRLVGTVIVSTESNEEITIRVDPQV</sequence>
<protein>
    <recommendedName>
        <fullName evidence="3">VWFD domain-containing protein</fullName>
    </recommendedName>
</protein>
<accession>A0AAD2G263</accession>
<feature type="domain" description="VWFD" evidence="3">
    <location>
        <begin position="352"/>
        <end position="540"/>
    </location>
</feature>
<dbReference type="EMBL" id="CAKOGP040002036">
    <property type="protein sequence ID" value="CAJ1959938.1"/>
    <property type="molecule type" value="Genomic_DNA"/>
</dbReference>
<organism evidence="4 5">
    <name type="scientific">Cylindrotheca closterium</name>
    <dbReference type="NCBI Taxonomy" id="2856"/>
    <lineage>
        <taxon>Eukaryota</taxon>
        <taxon>Sar</taxon>
        <taxon>Stramenopiles</taxon>
        <taxon>Ochrophyta</taxon>
        <taxon>Bacillariophyta</taxon>
        <taxon>Bacillariophyceae</taxon>
        <taxon>Bacillariophycidae</taxon>
        <taxon>Bacillariales</taxon>
        <taxon>Bacillariaceae</taxon>
        <taxon>Cylindrotheca</taxon>
    </lineage>
</organism>
<evidence type="ECO:0000259" key="3">
    <source>
        <dbReference type="PROSITE" id="PS51233"/>
    </source>
</evidence>
<comment type="caution">
    <text evidence="4">The sequence shown here is derived from an EMBL/GenBank/DDBJ whole genome shotgun (WGS) entry which is preliminary data.</text>
</comment>
<keyword evidence="5" id="KW-1185">Reference proteome</keyword>
<feature type="compositionally biased region" description="Polar residues" evidence="1">
    <location>
        <begin position="307"/>
        <end position="321"/>
    </location>
</feature>
<dbReference type="AlphaFoldDB" id="A0AAD2G263"/>
<feature type="chain" id="PRO_5042006281" description="VWFD domain-containing protein" evidence="2">
    <location>
        <begin position="23"/>
        <end position="908"/>
    </location>
</feature>
<keyword evidence="2" id="KW-0732">Signal</keyword>
<dbReference type="Pfam" id="PF00094">
    <property type="entry name" value="VWD"/>
    <property type="match status" value="1"/>
</dbReference>
<feature type="region of interest" description="Disordered" evidence="1">
    <location>
        <begin position="302"/>
        <end position="321"/>
    </location>
</feature>
<dbReference type="PROSITE" id="PS51233">
    <property type="entry name" value="VWFD"/>
    <property type="match status" value="1"/>
</dbReference>
<dbReference type="InterPro" id="IPR001846">
    <property type="entry name" value="VWF_type-D"/>
</dbReference>
<dbReference type="PANTHER" id="PTHR13802:SF52">
    <property type="entry name" value="MUCIN-4"/>
    <property type="match status" value="1"/>
</dbReference>